<evidence type="ECO:0000313" key="2">
    <source>
        <dbReference type="Proteomes" id="UP000050761"/>
    </source>
</evidence>
<gene>
    <name evidence="1" type="ORF">HPBE_LOCUS10686</name>
</gene>
<protein>
    <submittedName>
        <fullName evidence="3">4Fe-4S Wbl-type domain-containing protein</fullName>
    </submittedName>
</protein>
<organism evidence="2 3">
    <name type="scientific">Heligmosomoides polygyrus</name>
    <name type="common">Parasitic roundworm</name>
    <dbReference type="NCBI Taxonomy" id="6339"/>
    <lineage>
        <taxon>Eukaryota</taxon>
        <taxon>Metazoa</taxon>
        <taxon>Ecdysozoa</taxon>
        <taxon>Nematoda</taxon>
        <taxon>Chromadorea</taxon>
        <taxon>Rhabditida</taxon>
        <taxon>Rhabditina</taxon>
        <taxon>Rhabditomorpha</taxon>
        <taxon>Strongyloidea</taxon>
        <taxon>Heligmosomidae</taxon>
        <taxon>Heligmosomoides</taxon>
    </lineage>
</organism>
<reference evidence="3" key="2">
    <citation type="submission" date="2019-09" db="UniProtKB">
        <authorList>
            <consortium name="WormBaseParasite"/>
        </authorList>
    </citation>
    <scope>IDENTIFICATION</scope>
</reference>
<dbReference type="Proteomes" id="UP000050761">
    <property type="component" value="Unassembled WGS sequence"/>
</dbReference>
<proteinExistence type="predicted"/>
<reference evidence="1 2" key="1">
    <citation type="submission" date="2018-11" db="EMBL/GenBank/DDBJ databases">
        <authorList>
            <consortium name="Pathogen Informatics"/>
        </authorList>
    </citation>
    <scope>NUCLEOTIDE SEQUENCE [LARGE SCALE GENOMIC DNA]</scope>
</reference>
<dbReference type="EMBL" id="UZAH01026844">
    <property type="protein sequence ID" value="VDO85979.1"/>
    <property type="molecule type" value="Genomic_DNA"/>
</dbReference>
<name>A0A183FS18_HELPZ</name>
<dbReference type="AlphaFoldDB" id="A0A183FS18"/>
<dbReference type="WBParaSite" id="HPBE_0001068501-mRNA-1">
    <property type="protein sequence ID" value="HPBE_0001068501-mRNA-1"/>
    <property type="gene ID" value="HPBE_0001068501"/>
</dbReference>
<sequence length="95" mass="10411">MVHSHDGLGDRTANCHWCRRQCSISTQDVTFAAGVDAAADFAGRVDAPSLTRRVVEVSYRLRATILTRSRACGRGAALQPGDEFMNDLRNFNGEL</sequence>
<evidence type="ECO:0000313" key="3">
    <source>
        <dbReference type="WBParaSite" id="HPBE_0001068501-mRNA-1"/>
    </source>
</evidence>
<accession>A0A183FS18</accession>
<evidence type="ECO:0000313" key="1">
    <source>
        <dbReference type="EMBL" id="VDO85979.1"/>
    </source>
</evidence>
<keyword evidence="2" id="KW-1185">Reference proteome</keyword>
<accession>A0A3P7Z745</accession>